<dbReference type="Proteomes" id="UP001652625">
    <property type="component" value="Chromosome 03"/>
</dbReference>
<feature type="coiled-coil region" evidence="2">
    <location>
        <begin position="848"/>
        <end position="882"/>
    </location>
</feature>
<feature type="coiled-coil region" evidence="2">
    <location>
        <begin position="432"/>
        <end position="459"/>
    </location>
</feature>
<feature type="coiled-coil region" evidence="2">
    <location>
        <begin position="483"/>
        <end position="510"/>
    </location>
</feature>
<keyword evidence="3" id="KW-1185">Reference proteome</keyword>
<dbReference type="RefSeq" id="XP_065649790.1">
    <property type="nucleotide sequence ID" value="XM_065793718.1"/>
</dbReference>
<evidence type="ECO:0000256" key="2">
    <source>
        <dbReference type="SAM" id="Coils"/>
    </source>
</evidence>
<dbReference type="GeneID" id="105846184"/>
<gene>
    <name evidence="4" type="primary">LOC105846184</name>
</gene>
<keyword evidence="1 2" id="KW-0175">Coiled coil</keyword>
<proteinExistence type="predicted"/>
<evidence type="ECO:0000313" key="3">
    <source>
        <dbReference type="Proteomes" id="UP001652625"/>
    </source>
</evidence>
<reference evidence="4" key="1">
    <citation type="submission" date="2025-08" db="UniProtKB">
        <authorList>
            <consortium name="RefSeq"/>
        </authorList>
    </citation>
    <scope>IDENTIFICATION</scope>
</reference>
<feature type="coiled-coil region" evidence="2">
    <location>
        <begin position="565"/>
        <end position="667"/>
    </location>
</feature>
<protein>
    <submittedName>
        <fullName evidence="4">Protein FAM184A isoform X5</fullName>
    </submittedName>
</protein>
<dbReference type="PANTHER" id="PTHR18870:SF9">
    <property type="entry name" value="PROTEIN TAG-278-RELATED"/>
    <property type="match status" value="1"/>
</dbReference>
<dbReference type="PANTHER" id="PTHR18870">
    <property type="entry name" value="PROTEIN TAG-278-RELATED"/>
    <property type="match status" value="1"/>
</dbReference>
<name>A0ABM4BL53_HYDVU</name>
<accession>A0ABM4BL53</accession>
<feature type="coiled-coil region" evidence="2">
    <location>
        <begin position="270"/>
        <end position="406"/>
    </location>
</feature>
<organism evidence="3 4">
    <name type="scientific">Hydra vulgaris</name>
    <name type="common">Hydra</name>
    <name type="synonym">Hydra attenuata</name>
    <dbReference type="NCBI Taxonomy" id="6087"/>
    <lineage>
        <taxon>Eukaryota</taxon>
        <taxon>Metazoa</taxon>
        <taxon>Cnidaria</taxon>
        <taxon>Hydrozoa</taxon>
        <taxon>Hydroidolina</taxon>
        <taxon>Anthoathecata</taxon>
        <taxon>Aplanulata</taxon>
        <taxon>Hydridae</taxon>
        <taxon>Hydra</taxon>
    </lineage>
</organism>
<evidence type="ECO:0000256" key="1">
    <source>
        <dbReference type="ARBA" id="ARBA00023054"/>
    </source>
</evidence>
<sequence>MARRNDDVSNDLHIKMCKKIAQITKVVFHLNSKVSENQKVINESKVKHDENIKCLTKSFNAKTVKYEQQLEAAQQQQKVANYIQCDFEKVRLENQYLLTKLNEHQEANYLYKEQLSRAFEEKGFLQNQLLKQKNDTELLIKELIFDLENKMQILLEKKESQYQEEINTIKSDNEKKLSEIDHKNKLLELDNEKKLMEISFFKVNSNDLNIRVQSLEEIKVSLEFEIAKLTKSYNTKINELNLFYENEINMLKVKYVHDNENFQFKEKSQLQDLESKSFNFQNQVRMLQCELSIKEKEMSDLKIEFAFLQDSLGTKNVLLSQLVNELEEKKQCILALEENVKISKNENIAKLDEARLTFKNLEKERDNAMLHMSEKNDAITDLQTALEHVNNEMNKQLKKFKDLQDTSSILLEENKIYQKNIEDEKSSTLMYSELYKNNLAIKEEEIQNLRSELSRIKDKHTFDVSNLEKKLKEDLVLKEEKHLKTVDKLINEHEQKLVSIKNELSLELKQEKLNIVNLHCAQINEKENTITFLKTSIEKHISHNSSLNSQIAGYKEFIRCCVDTEKRLSEEILELKHKLSAAENQNFYLQKCVTDIKNVEQKQAILWQEEKNNFQSSCENLNNEKLLIEIEWQKKIVNEVLKWKLKLKSLQEKKDQELLKAKQALQLFTEKKEQEIFILKEQITQLNSVITRQQNQLSLTLLEQQKTIELLNKNFEEEKVLFENNSRLTITAMDSGHSKEIEDIKLHLIKDKESAILALNQKYEKKILDIQKENQLYTDALKSNLEYQNKKAVVELTKSFDEEKALLQSSLHLQYEEKIKKQSEEFNDKFIACKKKLIFSEEVRDKELSIYNEKVSDLLKQLEQEKEQVKTLSLKINYMTDETIKIGKEIYLKGQEVLDVRRECNLQMREQLEILTMKHNVYVDEVKAKCAYELNLMANEHT</sequence>
<evidence type="ECO:0000313" key="4">
    <source>
        <dbReference type="RefSeq" id="XP_065649790.1"/>
    </source>
</evidence>